<dbReference type="PROSITE" id="PS50222">
    <property type="entry name" value="EF_HAND_2"/>
    <property type="match status" value="1"/>
</dbReference>
<evidence type="ECO:0000256" key="2">
    <source>
        <dbReference type="SAM" id="MobiDB-lite"/>
    </source>
</evidence>
<sequence length="311" mass="34314">MPDMELPAISPPGSPMMAEFQASGGRRDLAKSESAPTLRGPMSVKDLLSGKANMSRSQAAFLERQTNHSSVQARTNMSKLQREVTKQGRAADDVEFYGAKGKEGFRKYLLGKFGSIVMGWRHLDRDKSGRLSFHEFCNSCRAMGYHGHFKKLWQELDENNSGQVSLMEIDAEVGHAVGSFKLALLKKHGDMLSAWRNEVDLNRTGRIEEKEIHGAVKALGLDLDPKKLYRMLLSGPAGLGLSLAEFDPDSWTKWITGDHSSMIVKESTEFLEDLPEAQELLRGLPDGAAKNGGVIAARNSLTQQGQQVVKE</sequence>
<dbReference type="Gene3D" id="1.10.238.10">
    <property type="entry name" value="EF-hand"/>
    <property type="match status" value="1"/>
</dbReference>
<dbReference type="AlphaFoldDB" id="A0A813EVY7"/>
<proteinExistence type="predicted"/>
<dbReference type="PROSITE" id="PS00018">
    <property type="entry name" value="EF_HAND_1"/>
    <property type="match status" value="3"/>
</dbReference>
<reference evidence="4" key="1">
    <citation type="submission" date="2021-02" db="EMBL/GenBank/DDBJ databases">
        <authorList>
            <person name="Dougan E. K."/>
            <person name="Rhodes N."/>
            <person name="Thang M."/>
            <person name="Chan C."/>
        </authorList>
    </citation>
    <scope>NUCLEOTIDE SEQUENCE</scope>
</reference>
<dbReference type="GO" id="GO:0005509">
    <property type="term" value="F:calcium ion binding"/>
    <property type="evidence" value="ECO:0007669"/>
    <property type="project" value="InterPro"/>
</dbReference>
<dbReference type="EMBL" id="CAJNNV010014310">
    <property type="protein sequence ID" value="CAE8602445.1"/>
    <property type="molecule type" value="Genomic_DNA"/>
</dbReference>
<dbReference type="Proteomes" id="UP000654075">
    <property type="component" value="Unassembled WGS sequence"/>
</dbReference>
<dbReference type="SMART" id="SM00054">
    <property type="entry name" value="EFh"/>
    <property type="match status" value="3"/>
</dbReference>
<name>A0A813EVY7_POLGL</name>
<evidence type="ECO:0000313" key="5">
    <source>
        <dbReference type="Proteomes" id="UP000654075"/>
    </source>
</evidence>
<organism evidence="4 5">
    <name type="scientific">Polarella glacialis</name>
    <name type="common">Dinoflagellate</name>
    <dbReference type="NCBI Taxonomy" id="89957"/>
    <lineage>
        <taxon>Eukaryota</taxon>
        <taxon>Sar</taxon>
        <taxon>Alveolata</taxon>
        <taxon>Dinophyceae</taxon>
        <taxon>Suessiales</taxon>
        <taxon>Suessiaceae</taxon>
        <taxon>Polarella</taxon>
    </lineage>
</organism>
<dbReference type="InterPro" id="IPR002048">
    <property type="entry name" value="EF_hand_dom"/>
</dbReference>
<feature type="region of interest" description="Disordered" evidence="2">
    <location>
        <begin position="1"/>
        <end position="44"/>
    </location>
</feature>
<comment type="caution">
    <text evidence="4">The sequence shown here is derived from an EMBL/GenBank/DDBJ whole genome shotgun (WGS) entry which is preliminary data.</text>
</comment>
<dbReference type="InterPro" id="IPR018247">
    <property type="entry name" value="EF_Hand_1_Ca_BS"/>
</dbReference>
<accession>A0A813EVY7</accession>
<dbReference type="SUPFAM" id="SSF47473">
    <property type="entry name" value="EF-hand"/>
    <property type="match status" value="1"/>
</dbReference>
<dbReference type="InterPro" id="IPR011992">
    <property type="entry name" value="EF-hand-dom_pair"/>
</dbReference>
<evidence type="ECO:0000259" key="3">
    <source>
        <dbReference type="PROSITE" id="PS50222"/>
    </source>
</evidence>
<gene>
    <name evidence="4" type="ORF">PGLA1383_LOCUS20687</name>
</gene>
<evidence type="ECO:0000256" key="1">
    <source>
        <dbReference type="ARBA" id="ARBA00022837"/>
    </source>
</evidence>
<keyword evidence="5" id="KW-1185">Reference proteome</keyword>
<feature type="non-terminal residue" evidence="4">
    <location>
        <position position="311"/>
    </location>
</feature>
<evidence type="ECO:0000313" key="4">
    <source>
        <dbReference type="EMBL" id="CAE8602445.1"/>
    </source>
</evidence>
<protein>
    <recommendedName>
        <fullName evidence="3">EF-hand domain-containing protein</fullName>
    </recommendedName>
</protein>
<keyword evidence="1" id="KW-0106">Calcium</keyword>
<dbReference type="Pfam" id="PF13833">
    <property type="entry name" value="EF-hand_8"/>
    <property type="match status" value="1"/>
</dbReference>
<feature type="domain" description="EF-hand" evidence="3">
    <location>
        <begin position="120"/>
        <end position="146"/>
    </location>
</feature>